<proteinExistence type="predicted"/>
<reference evidence="1" key="1">
    <citation type="journal article" date="2021" name="Proc. Natl. Acad. Sci. U.S.A.">
        <title>A Catalog of Tens of Thousands of Viruses from Human Metagenomes Reveals Hidden Associations with Chronic Diseases.</title>
        <authorList>
            <person name="Tisza M.J."/>
            <person name="Buck C.B."/>
        </authorList>
    </citation>
    <scope>NUCLEOTIDE SEQUENCE</scope>
    <source>
        <strain evidence="1">CtvyM23</strain>
    </source>
</reference>
<accession>A0A8S5MHL4</accession>
<organism evidence="1">
    <name type="scientific">Siphoviridae sp. ctvyM23</name>
    <dbReference type="NCBI Taxonomy" id="2826514"/>
    <lineage>
        <taxon>Viruses</taxon>
        <taxon>Duplodnaviria</taxon>
        <taxon>Heunggongvirae</taxon>
        <taxon>Uroviricota</taxon>
        <taxon>Caudoviricetes</taxon>
    </lineage>
</organism>
<dbReference type="EMBL" id="BK014908">
    <property type="protein sequence ID" value="DAD81825.1"/>
    <property type="molecule type" value="Genomic_DNA"/>
</dbReference>
<protein>
    <submittedName>
        <fullName evidence="1">Uncharacterized protein</fullName>
    </submittedName>
</protein>
<sequence>MNTLYYRYVIMGKRTVDSIPASRREAVKEMLIKNGYTINDDGTVFKSGLPDTEN</sequence>
<name>A0A8S5MHL4_9CAUD</name>
<dbReference type="NCBIfam" id="NF040910">
    <property type="entry name" value="CD1375_fam"/>
    <property type="match status" value="1"/>
</dbReference>
<dbReference type="InterPro" id="IPR047907">
    <property type="entry name" value="CD1375-like"/>
</dbReference>
<evidence type="ECO:0000313" key="1">
    <source>
        <dbReference type="EMBL" id="DAD81825.1"/>
    </source>
</evidence>